<name>A0ABU3RR53_9BACL</name>
<accession>A0ABU3RR53</accession>
<evidence type="ECO:0000313" key="1">
    <source>
        <dbReference type="EMBL" id="MDU0206337.1"/>
    </source>
</evidence>
<dbReference type="Proteomes" id="UP001260980">
    <property type="component" value="Unassembled WGS sequence"/>
</dbReference>
<dbReference type="RefSeq" id="WP_315956135.1">
    <property type="nucleotide sequence ID" value="NZ_JAWCUD010000023.1"/>
</dbReference>
<dbReference type="EMBL" id="JAWCUD010000023">
    <property type="protein sequence ID" value="MDU0206337.1"/>
    <property type="molecule type" value="Genomic_DNA"/>
</dbReference>
<dbReference type="PIRSF" id="PIRSF007313">
    <property type="entry name" value="PhnI"/>
    <property type="match status" value="1"/>
</dbReference>
<dbReference type="Pfam" id="PF05861">
    <property type="entry name" value="PhnI"/>
    <property type="match status" value="1"/>
</dbReference>
<proteinExistence type="predicted"/>
<evidence type="ECO:0000313" key="2">
    <source>
        <dbReference type="Proteomes" id="UP001260980"/>
    </source>
</evidence>
<gene>
    <name evidence="1" type="ORF">RQP52_35295</name>
</gene>
<keyword evidence="1" id="KW-0456">Lyase</keyword>
<reference evidence="1 2" key="1">
    <citation type="submission" date="2023-10" db="EMBL/GenBank/DDBJ databases">
        <title>Paenibacillus strain PFR10 Genome sequencing and assembly.</title>
        <authorList>
            <person name="Kim I."/>
        </authorList>
    </citation>
    <scope>NUCLEOTIDE SEQUENCE [LARGE SCALE GENOMIC DNA]</scope>
    <source>
        <strain evidence="1 2">PFR10</strain>
    </source>
</reference>
<organism evidence="1 2">
    <name type="scientific">Paenibacillus violae</name>
    <dbReference type="NCBI Taxonomy" id="3077234"/>
    <lineage>
        <taxon>Bacteria</taxon>
        <taxon>Bacillati</taxon>
        <taxon>Bacillota</taxon>
        <taxon>Bacilli</taxon>
        <taxon>Bacillales</taxon>
        <taxon>Paenibacillaceae</taxon>
        <taxon>Paenibacillus</taxon>
    </lineage>
</organism>
<protein>
    <submittedName>
        <fullName evidence="1">Carbon-phosphorus lyase complex subunit PhnI</fullName>
    </submittedName>
</protein>
<sequence>MGYVAVKGGTRAIEQSLQRIQYERLQQGKVLDVSAIETGMRGLVDQVMSESSMYSEQLAALAIKQAEGNPEEAVFLLRAYRSTLPRKHYSRTVHSEEMRVERRISASFKDIPGGQILGASMDYSHRLLDFDLVDETEETVTQWLEEYRKAEEISAQEMTDTNDGRFPKVLDYLRKEGLIAECPMDPTEPDDVTRTSLTFPATRSEKLQVLTRGQTGAVTSLAYAVIRGYGMVHPTVGELRVGELPVYIDSPLTKSGEEDDAYFIGDIKVTEVEMLVPVTVEKENGRKELQLEFGYGLCYGQNETKAIAMSILDKSLEKGDKSIPTQNEEFVLFHIDSVESTGFISHLKMPHYVTFQAKLNDVRKTRKTPVGKGQEV</sequence>
<keyword evidence="2" id="KW-1185">Reference proteome</keyword>
<dbReference type="InterPro" id="IPR008773">
    <property type="entry name" value="PhnI"/>
</dbReference>
<dbReference type="GO" id="GO:0016829">
    <property type="term" value="F:lyase activity"/>
    <property type="evidence" value="ECO:0007669"/>
    <property type="project" value="UniProtKB-KW"/>
</dbReference>
<comment type="caution">
    <text evidence="1">The sequence shown here is derived from an EMBL/GenBank/DDBJ whole genome shotgun (WGS) entry which is preliminary data.</text>
</comment>